<dbReference type="EMBL" id="GGEC01078082">
    <property type="protein sequence ID" value="MBX58566.1"/>
    <property type="molecule type" value="Transcribed_RNA"/>
</dbReference>
<reference evidence="1" key="1">
    <citation type="submission" date="2018-02" db="EMBL/GenBank/DDBJ databases">
        <title>Rhizophora mucronata_Transcriptome.</title>
        <authorList>
            <person name="Meera S.P."/>
            <person name="Sreeshan A."/>
            <person name="Augustine A."/>
        </authorList>
    </citation>
    <scope>NUCLEOTIDE SEQUENCE</scope>
    <source>
        <tissue evidence="1">Leaf</tissue>
    </source>
</reference>
<evidence type="ECO:0000313" key="1">
    <source>
        <dbReference type="EMBL" id="MBX58566.1"/>
    </source>
</evidence>
<protein>
    <submittedName>
        <fullName evidence="1">Uncharacterized protein</fullName>
    </submittedName>
</protein>
<organism evidence="1">
    <name type="scientific">Rhizophora mucronata</name>
    <name type="common">Asiatic mangrove</name>
    <dbReference type="NCBI Taxonomy" id="61149"/>
    <lineage>
        <taxon>Eukaryota</taxon>
        <taxon>Viridiplantae</taxon>
        <taxon>Streptophyta</taxon>
        <taxon>Embryophyta</taxon>
        <taxon>Tracheophyta</taxon>
        <taxon>Spermatophyta</taxon>
        <taxon>Magnoliopsida</taxon>
        <taxon>eudicotyledons</taxon>
        <taxon>Gunneridae</taxon>
        <taxon>Pentapetalae</taxon>
        <taxon>rosids</taxon>
        <taxon>fabids</taxon>
        <taxon>Malpighiales</taxon>
        <taxon>Rhizophoraceae</taxon>
        <taxon>Rhizophora</taxon>
    </lineage>
</organism>
<accession>A0A2P2PUY9</accession>
<proteinExistence type="predicted"/>
<dbReference type="AlphaFoldDB" id="A0A2P2PUY9"/>
<name>A0A2P2PUY9_RHIMU</name>
<sequence length="44" mass="5177">MSQRPDLFLNNRKNHNYLQARVTTYKICSSSSNLVNSLHPFSFF</sequence>